<reference evidence="3" key="1">
    <citation type="submission" date="2011-06" db="EMBL/GenBank/DDBJ databases">
        <title>The complete genome of chromosome of Runella slithyformis DSM 19594.</title>
        <authorList>
            <consortium name="US DOE Joint Genome Institute (JGI-PGF)"/>
            <person name="Lucas S."/>
            <person name="Han J."/>
            <person name="Lapidus A."/>
            <person name="Bruce D."/>
            <person name="Goodwin L."/>
            <person name="Pitluck S."/>
            <person name="Peters L."/>
            <person name="Kyrpides N."/>
            <person name="Mavromatis K."/>
            <person name="Ivanova N."/>
            <person name="Ovchinnikova G."/>
            <person name="Zhang X."/>
            <person name="Misra M."/>
            <person name="Detter J.C."/>
            <person name="Tapia R."/>
            <person name="Han C."/>
            <person name="Land M."/>
            <person name="Hauser L."/>
            <person name="Markowitz V."/>
            <person name="Cheng J.-F."/>
            <person name="Hugenholtz P."/>
            <person name="Woyke T."/>
            <person name="Wu D."/>
            <person name="Tindall B."/>
            <person name="Faehrich R."/>
            <person name="Brambilla E."/>
            <person name="Klenk H.-P."/>
            <person name="Eisen J.A."/>
        </authorList>
    </citation>
    <scope>NUCLEOTIDE SEQUENCE [LARGE SCALE GENOMIC DNA]</scope>
    <source>
        <strain evidence="3">ATCC 29530 / DSM 19594 / LMG 11500 / NCIMB 11436 / LSU 4</strain>
    </source>
</reference>
<keyword evidence="1" id="KW-0812">Transmembrane</keyword>
<dbReference type="Proteomes" id="UP000000493">
    <property type="component" value="Chromosome"/>
</dbReference>
<feature type="transmembrane region" description="Helical" evidence="1">
    <location>
        <begin position="44"/>
        <end position="63"/>
    </location>
</feature>
<keyword evidence="3" id="KW-1185">Reference proteome</keyword>
<gene>
    <name evidence="2" type="ordered locus">Runsl_4218</name>
</gene>
<evidence type="ECO:0000313" key="3">
    <source>
        <dbReference type="Proteomes" id="UP000000493"/>
    </source>
</evidence>
<dbReference type="KEGG" id="rsi:Runsl_4218"/>
<keyword evidence="1" id="KW-0472">Membrane</keyword>
<organism evidence="2 3">
    <name type="scientific">Runella slithyformis (strain ATCC 29530 / DSM 19594 / LMG 11500 / NCIMB 11436 / LSU 4)</name>
    <dbReference type="NCBI Taxonomy" id="761193"/>
    <lineage>
        <taxon>Bacteria</taxon>
        <taxon>Pseudomonadati</taxon>
        <taxon>Bacteroidota</taxon>
        <taxon>Cytophagia</taxon>
        <taxon>Cytophagales</taxon>
        <taxon>Spirosomataceae</taxon>
        <taxon>Runella</taxon>
    </lineage>
</organism>
<keyword evidence="1" id="KW-1133">Transmembrane helix</keyword>
<evidence type="ECO:0000256" key="1">
    <source>
        <dbReference type="SAM" id="Phobius"/>
    </source>
</evidence>
<protein>
    <submittedName>
        <fullName evidence="2">Uncharacterized protein</fullName>
    </submittedName>
</protein>
<evidence type="ECO:0000313" key="2">
    <source>
        <dbReference type="EMBL" id="AEI50562.1"/>
    </source>
</evidence>
<sequence>MKKLDIFEMEGLEGGGRIGKAYTVACGASIFFLEASFLAGPAVFGANAIFASTCALILPIMAASN</sequence>
<feature type="transmembrane region" description="Helical" evidence="1">
    <location>
        <begin position="21"/>
        <end position="38"/>
    </location>
</feature>
<dbReference type="AlphaFoldDB" id="A0A7U3ZNP3"/>
<accession>A0A7U3ZNP3</accession>
<dbReference type="RefSeq" id="WP_013929859.1">
    <property type="nucleotide sequence ID" value="NC_015703.1"/>
</dbReference>
<proteinExistence type="predicted"/>
<name>A0A7U3ZNP3_RUNSL</name>
<reference evidence="2 3" key="2">
    <citation type="journal article" date="2012" name="Stand. Genomic Sci.">
        <title>Complete genome sequence of the aquatic bacterium Runella slithyformis type strain (LSU 4(T)).</title>
        <authorList>
            <person name="Copeland A."/>
            <person name="Zhang X."/>
            <person name="Misra M."/>
            <person name="Lapidus A."/>
            <person name="Nolan M."/>
            <person name="Lucas S."/>
            <person name="Deshpande S."/>
            <person name="Cheng J.F."/>
            <person name="Tapia R."/>
            <person name="Goodwin L.A."/>
            <person name="Pitluck S."/>
            <person name="Liolios K."/>
            <person name="Pagani I."/>
            <person name="Ivanova N."/>
            <person name="Mikhailova N."/>
            <person name="Pati A."/>
            <person name="Chen A."/>
            <person name="Palaniappan K."/>
            <person name="Land M."/>
            <person name="Hauser L."/>
            <person name="Pan C."/>
            <person name="Jeffries C.D."/>
            <person name="Detter J.C."/>
            <person name="Brambilla E.M."/>
            <person name="Rohde M."/>
            <person name="Djao O.D."/>
            <person name="Goker M."/>
            <person name="Sikorski J."/>
            <person name="Tindall B.J."/>
            <person name="Woyke T."/>
            <person name="Bristow J."/>
            <person name="Eisen J.A."/>
            <person name="Markowitz V."/>
            <person name="Hugenholtz P."/>
            <person name="Kyrpides N.C."/>
            <person name="Klenk H.P."/>
            <person name="Mavromatis K."/>
        </authorList>
    </citation>
    <scope>NUCLEOTIDE SEQUENCE [LARGE SCALE GENOMIC DNA]</scope>
    <source>
        <strain evidence="3">ATCC 29530 / DSM 19594 / LMG 11500 / NCIMB 11436 / LSU 4</strain>
    </source>
</reference>
<dbReference type="EMBL" id="CP002859">
    <property type="protein sequence ID" value="AEI50562.1"/>
    <property type="molecule type" value="Genomic_DNA"/>
</dbReference>